<dbReference type="RefSeq" id="XP_001803458.1">
    <property type="nucleotide sequence ID" value="XM_001803406.1"/>
</dbReference>
<dbReference type="GeneID" id="5980373"/>
<gene>
    <name evidence="1" type="ORF">SNOG_13247</name>
</gene>
<dbReference type="EMBL" id="CH445349">
    <property type="protein sequence ID" value="EAT79574.1"/>
    <property type="molecule type" value="Genomic_DNA"/>
</dbReference>
<dbReference type="KEGG" id="pno:SNOG_13247"/>
<organism evidence="1 2">
    <name type="scientific">Phaeosphaeria nodorum (strain SN15 / ATCC MYA-4574 / FGSC 10173)</name>
    <name type="common">Glume blotch fungus</name>
    <name type="synonym">Parastagonospora nodorum</name>
    <dbReference type="NCBI Taxonomy" id="321614"/>
    <lineage>
        <taxon>Eukaryota</taxon>
        <taxon>Fungi</taxon>
        <taxon>Dikarya</taxon>
        <taxon>Ascomycota</taxon>
        <taxon>Pezizomycotina</taxon>
        <taxon>Dothideomycetes</taxon>
        <taxon>Pleosporomycetidae</taxon>
        <taxon>Pleosporales</taxon>
        <taxon>Pleosporineae</taxon>
        <taxon>Phaeosphaeriaceae</taxon>
        <taxon>Parastagonospora</taxon>
    </lineage>
</organism>
<sequence length="78" mass="8433">MRYSAAIEAVDAVAVGARQSNDKHKFPASVPSRPTAEKMKAYCDLVASKGLTAKGHDQRVDTVRKEEKSCVVLSQSPD</sequence>
<accession>Q0U4R7</accession>
<proteinExistence type="predicted"/>
<protein>
    <submittedName>
        <fullName evidence="1">Uncharacterized protein</fullName>
    </submittedName>
</protein>
<dbReference type="InParanoid" id="Q0U4R7"/>
<reference evidence="2" key="1">
    <citation type="journal article" date="2007" name="Plant Cell">
        <title>Dothideomycete-plant interactions illuminated by genome sequencing and EST analysis of the wheat pathogen Stagonospora nodorum.</title>
        <authorList>
            <person name="Hane J.K."/>
            <person name="Lowe R.G."/>
            <person name="Solomon P.S."/>
            <person name="Tan K.C."/>
            <person name="Schoch C.L."/>
            <person name="Spatafora J.W."/>
            <person name="Crous P.W."/>
            <person name="Kodira C."/>
            <person name="Birren B.W."/>
            <person name="Galagan J.E."/>
            <person name="Torriani S.F."/>
            <person name="McDonald B.A."/>
            <person name="Oliver R.P."/>
        </authorList>
    </citation>
    <scope>NUCLEOTIDE SEQUENCE [LARGE SCALE GENOMIC DNA]</scope>
    <source>
        <strain evidence="2">SN15 / ATCC MYA-4574 / FGSC 10173</strain>
    </source>
</reference>
<evidence type="ECO:0000313" key="1">
    <source>
        <dbReference type="EMBL" id="EAT79574.1"/>
    </source>
</evidence>
<dbReference type="Proteomes" id="UP000001055">
    <property type="component" value="Unassembled WGS sequence"/>
</dbReference>
<evidence type="ECO:0000313" key="2">
    <source>
        <dbReference type="Proteomes" id="UP000001055"/>
    </source>
</evidence>
<dbReference type="AlphaFoldDB" id="Q0U4R7"/>
<name>Q0U4R7_PHANO</name>